<evidence type="ECO:0000256" key="7">
    <source>
        <dbReference type="ARBA" id="ARBA00023004"/>
    </source>
</evidence>
<dbReference type="InterPro" id="IPR036942">
    <property type="entry name" value="Beta-barrel_TonB_sf"/>
</dbReference>
<dbReference type="GO" id="GO:0009279">
    <property type="term" value="C:cell outer membrane"/>
    <property type="evidence" value="ECO:0007669"/>
    <property type="project" value="UniProtKB-SubCell"/>
</dbReference>
<evidence type="ECO:0000259" key="15">
    <source>
        <dbReference type="Pfam" id="PF00593"/>
    </source>
</evidence>
<dbReference type="CDD" id="cd01347">
    <property type="entry name" value="ligand_gated_channel"/>
    <property type="match status" value="1"/>
</dbReference>
<feature type="domain" description="TonB-dependent receptor plug" evidence="16">
    <location>
        <begin position="49"/>
        <end position="162"/>
    </location>
</feature>
<evidence type="ECO:0000256" key="11">
    <source>
        <dbReference type="ARBA" id="ARBA00023170"/>
    </source>
</evidence>
<evidence type="ECO:0000313" key="17">
    <source>
        <dbReference type="EMBL" id="OAM14874.1"/>
    </source>
</evidence>
<dbReference type="GO" id="GO:0006826">
    <property type="term" value="P:iron ion transport"/>
    <property type="evidence" value="ECO:0007669"/>
    <property type="project" value="UniProtKB-KW"/>
</dbReference>
<keyword evidence="10 13" id="KW-0472">Membrane</keyword>
<dbReference type="EMBL" id="LXSG01000049">
    <property type="protein sequence ID" value="OAM14874.1"/>
    <property type="molecule type" value="Genomic_DNA"/>
</dbReference>
<keyword evidence="6" id="KW-0812">Transmembrane</keyword>
<keyword evidence="5" id="KW-0410">Iron transport</keyword>
<comment type="similarity">
    <text evidence="2 13">Belongs to the TonB-dependent receptor family.</text>
</comment>
<accession>A0A1A9RBV6</accession>
<keyword evidence="11 17" id="KW-0675">Receptor</keyword>
<organism evidence="17 18">
    <name type="scientific">Eikenella corrodens</name>
    <dbReference type="NCBI Taxonomy" id="539"/>
    <lineage>
        <taxon>Bacteria</taxon>
        <taxon>Pseudomonadati</taxon>
        <taxon>Pseudomonadota</taxon>
        <taxon>Betaproteobacteria</taxon>
        <taxon>Neisseriales</taxon>
        <taxon>Neisseriaceae</taxon>
        <taxon>Eikenella</taxon>
    </lineage>
</organism>
<evidence type="ECO:0000256" key="6">
    <source>
        <dbReference type="ARBA" id="ARBA00022692"/>
    </source>
</evidence>
<keyword evidence="4" id="KW-1134">Transmembrane beta strand</keyword>
<dbReference type="Pfam" id="PF07715">
    <property type="entry name" value="Plug"/>
    <property type="match status" value="1"/>
</dbReference>
<evidence type="ECO:0000256" key="9">
    <source>
        <dbReference type="ARBA" id="ARBA00023077"/>
    </source>
</evidence>
<dbReference type="InterPro" id="IPR012910">
    <property type="entry name" value="Plug_dom"/>
</dbReference>
<keyword evidence="14" id="KW-0732">Signal</keyword>
<evidence type="ECO:0000256" key="3">
    <source>
        <dbReference type="ARBA" id="ARBA00022448"/>
    </source>
</evidence>
<dbReference type="SUPFAM" id="SSF56935">
    <property type="entry name" value="Porins"/>
    <property type="match status" value="1"/>
</dbReference>
<keyword evidence="9 13" id="KW-0798">TonB box</keyword>
<evidence type="ECO:0000256" key="2">
    <source>
        <dbReference type="ARBA" id="ARBA00009810"/>
    </source>
</evidence>
<dbReference type="RefSeq" id="WP_064087138.1">
    <property type="nucleotide sequence ID" value="NZ_LXSG01000049.1"/>
</dbReference>
<keyword evidence="3" id="KW-0813">Transport</keyword>
<dbReference type="Gene3D" id="2.170.130.10">
    <property type="entry name" value="TonB-dependent receptor, plug domain"/>
    <property type="match status" value="1"/>
</dbReference>
<evidence type="ECO:0000256" key="13">
    <source>
        <dbReference type="RuleBase" id="RU003357"/>
    </source>
</evidence>
<dbReference type="InterPro" id="IPR000531">
    <property type="entry name" value="Beta-barrel_TonB"/>
</dbReference>
<comment type="subcellular location">
    <subcellularLocation>
        <location evidence="1">Cell outer membrane</location>
        <topology evidence="1">Multi-pass membrane protein</topology>
    </subcellularLocation>
</comment>
<dbReference type="InterPro" id="IPR037066">
    <property type="entry name" value="Plug_dom_sf"/>
</dbReference>
<dbReference type="AlphaFoldDB" id="A0A1A9RBV6"/>
<dbReference type="Proteomes" id="UP000077589">
    <property type="component" value="Unassembled WGS sequence"/>
</dbReference>
<feature type="signal peptide" evidence="14">
    <location>
        <begin position="1"/>
        <end position="24"/>
    </location>
</feature>
<comment type="caution">
    <text evidence="17">The sequence shown here is derived from an EMBL/GenBank/DDBJ whole genome shotgun (WGS) entry which is preliminary data.</text>
</comment>
<dbReference type="Gene3D" id="2.40.170.20">
    <property type="entry name" value="TonB-dependent receptor, beta-barrel domain"/>
    <property type="match status" value="1"/>
</dbReference>
<dbReference type="STRING" id="539.A7P85_05810"/>
<sequence length="679" mass="75628">MKPHVRPSACLLALLAATPYFAHAEETDAAAQLPDIVVTGERGSRTMFQTGTSHNVFTAPDIDRSGHKLSATDLLKQTVNTVDLGSGNDLPTVRGVDGSGPAVGAVAFFAGTRPRLNLSIDGRSATYNEYAFGTQSLWDMRQVEVLRGPQSLVRGQNAVAGAIVMRSNDPTQEWEGAVRLGAGNQKTRNGALMVSGPIVKNNLAFRLSAERQQRESYEPFVHYDPAGNPRRVENTNIRFKLLFTPEAYPNFLSRLTFNYIKSRAPQNEIMGNTASARFLPQKPVFETGSRSGIWDVSWQVSDSFKLENKLVYARYDNDRIHLPMSVHPQGVPATLRGHEVQWEPVLHYRPEGGSVKGLAGLYFFRSSQDETVDIRSVGGRNEFSDANRVYAAFAEADWQFAPQWNLTLAGRLEREEHQRHGGGASLRLDLDKGQTVFLPKIDLSYRPSEHFTAGLKLARGYNPGGAGITFGRPVLTYTYQPEYINNIELYTRWRTPDRRLELSGNLFANRYKDMQLPFYLGPSSVVIRNANSVQTYGAEMQAGWQALDSLRLTAGLGLLHTDIRRYPGSGIEGNRLGRAPRYTATLGVTWKHPSGWEAGGDARFSGGYYSAANNAEVGRIKRYGQLNLYAAYNFKHGRVSMYADNVFNSRRPIFVSTNDRHDSLYQRPRAIGVSTELRF</sequence>
<evidence type="ECO:0000256" key="4">
    <source>
        <dbReference type="ARBA" id="ARBA00022452"/>
    </source>
</evidence>
<dbReference type="PANTHER" id="PTHR32552:SF81">
    <property type="entry name" value="TONB-DEPENDENT OUTER MEMBRANE RECEPTOR"/>
    <property type="match status" value="1"/>
</dbReference>
<evidence type="ECO:0000256" key="5">
    <source>
        <dbReference type="ARBA" id="ARBA00022496"/>
    </source>
</evidence>
<evidence type="ECO:0000259" key="16">
    <source>
        <dbReference type="Pfam" id="PF07715"/>
    </source>
</evidence>
<feature type="domain" description="TonB-dependent receptor-like beta-barrel" evidence="15">
    <location>
        <begin position="254"/>
        <end position="646"/>
    </location>
</feature>
<keyword evidence="7" id="KW-0408">Iron</keyword>
<evidence type="ECO:0000256" key="1">
    <source>
        <dbReference type="ARBA" id="ARBA00004571"/>
    </source>
</evidence>
<evidence type="ECO:0000256" key="10">
    <source>
        <dbReference type="ARBA" id="ARBA00023136"/>
    </source>
</evidence>
<dbReference type="Pfam" id="PF00593">
    <property type="entry name" value="TonB_dep_Rec_b-barrel"/>
    <property type="match status" value="1"/>
</dbReference>
<protein>
    <submittedName>
        <fullName evidence="17">Vibriobactin receptor</fullName>
    </submittedName>
</protein>
<reference evidence="18" key="1">
    <citation type="submission" date="2016-05" db="EMBL/GenBank/DDBJ databases">
        <title>Draft genome of Corynebacterium afermentans subsp. afermentans LCDC 88199T.</title>
        <authorList>
            <person name="Bernier A.-M."/>
            <person name="Bernard K."/>
        </authorList>
    </citation>
    <scope>NUCLEOTIDE SEQUENCE [LARGE SCALE GENOMIC DNA]</scope>
    <source>
        <strain evidence="18">NML04-0072</strain>
    </source>
</reference>
<evidence type="ECO:0000256" key="8">
    <source>
        <dbReference type="ARBA" id="ARBA00023065"/>
    </source>
</evidence>
<dbReference type="InterPro" id="IPR039426">
    <property type="entry name" value="TonB-dep_rcpt-like"/>
</dbReference>
<keyword evidence="8" id="KW-0406">Ion transport</keyword>
<evidence type="ECO:0000256" key="14">
    <source>
        <dbReference type="SAM" id="SignalP"/>
    </source>
</evidence>
<keyword evidence="12" id="KW-0998">Cell outer membrane</keyword>
<evidence type="ECO:0000313" key="18">
    <source>
        <dbReference type="Proteomes" id="UP000077589"/>
    </source>
</evidence>
<evidence type="ECO:0000256" key="12">
    <source>
        <dbReference type="ARBA" id="ARBA00023237"/>
    </source>
</evidence>
<dbReference type="PANTHER" id="PTHR32552">
    <property type="entry name" value="FERRICHROME IRON RECEPTOR-RELATED"/>
    <property type="match status" value="1"/>
</dbReference>
<proteinExistence type="inferred from homology"/>
<name>A0A1A9RBV6_EIKCO</name>
<gene>
    <name evidence="17" type="ORF">A7P90_11840</name>
</gene>
<feature type="chain" id="PRO_5008395626" evidence="14">
    <location>
        <begin position="25"/>
        <end position="679"/>
    </location>
</feature>